<dbReference type="PANTHER" id="PTHR12609">
    <property type="entry name" value="MICROTUBULE ASSOCIATED PROTEIN XMAP215"/>
    <property type="match status" value="1"/>
</dbReference>
<dbReference type="OrthoDB" id="205662at2759"/>
<dbReference type="GO" id="GO:0051010">
    <property type="term" value="F:microtubule plus-end binding"/>
    <property type="evidence" value="ECO:0007669"/>
    <property type="project" value="InterPro"/>
</dbReference>
<keyword evidence="3" id="KW-0206">Cytoskeleton</keyword>
<protein>
    <submittedName>
        <fullName evidence="6">MOR1 isoform X2</fullName>
    </submittedName>
</protein>
<feature type="domain" description="TOG" evidence="5">
    <location>
        <begin position="330"/>
        <end position="504"/>
    </location>
</feature>
<feature type="compositionally biased region" description="Basic and acidic residues" evidence="4">
    <location>
        <begin position="288"/>
        <end position="297"/>
    </location>
</feature>
<dbReference type="Gramene" id="OE9A053753T1">
    <property type="protein sequence ID" value="OE9A053753C1"/>
    <property type="gene ID" value="OE9A053753"/>
</dbReference>
<dbReference type="InterPro" id="IPR016024">
    <property type="entry name" value="ARM-type_fold"/>
</dbReference>
<dbReference type="InterPro" id="IPR045110">
    <property type="entry name" value="XMAP215"/>
</dbReference>
<sequence length="938" mass="103483">MSEDEKLLKEAKKLPWEDRLMHKKWKVRNDASIDLAAVCDSITYPKDHRLREYGPFFKKTLADSNSPVQEKALDALIAYLKAADADAGRYGKEVCDVIVAKCLTGRPKTVEKAQTAFMLWVELEAVEAFLDAMEKAIKNKVSKAVVPAIDVMFQALSEFGSKIVPPKRILKMFPELFDHQDENVRTSSKGPTLEQCPWIGKDPVKSILFEKMRDTMTESLKRQLKSRRAEEELQTRLDFERLLKDFGNRWLEATGEEQARQTGKRAEKKELEAELVNVIGTAKPTRKIRSEQGKEPEQEAVSDVAGSGPSEELAADGKILLIPEVIDEYELVDPVDILTPLEKLGFWDGVKASKWSERKGVSELTKLASTKRIALGDFTEICRTLKKLITDVNIAVAVEAIQAIGNLASGLRTHFSGNSRFLFPVLLEKLKEKKPTLKEALTQTLQAMHKAGCLNLADIVEGSADILFPWVGMRPLEKSLEKLDDVRKKKLSEMIGSSGGGQSTVTSTDGSLVRKSAASMFSGKKTVHTIPANKKAASVKSSITKKGDGGGQSKSSKVVEPEDIEPAEMSLEEIENKLGSLIQADTIVQLKSSVWKERLEGMSERVADIKTRTQAIKCLTSFCEAVDPGLIFNRLYKIMKEHKNPKVLSEGILWMISAVEDFGVSYLKLKDLIDFCKDIGLQSSAAATRNSTIKLIGVLHKFIGPDIKAFLTDVKPALLSALDAEVHLQFQRRLKLSDSASSLAAGGLDGLPRKDICEKVTPTLLKGLECSDWKIRLESIETVNKIMEEANKHIQPTGTVELFGALRNRLHDSNKNLIMATLSTIGGLASAMGPAVEKSSKGILSDILKCLDSWLAAVFLDKMVPCITAALTDAKLGAEGRRDLFDWLSRQLAGLAVFSDAIYLLKPSAFAMTDKSTDVRKAADTCFGEILRVCGQEM</sequence>
<dbReference type="InterPro" id="IPR034085">
    <property type="entry name" value="TOG"/>
</dbReference>
<evidence type="ECO:0000313" key="6">
    <source>
        <dbReference type="EMBL" id="CAA2988094.1"/>
    </source>
</evidence>
<feature type="domain" description="TOG" evidence="5">
    <location>
        <begin position="2"/>
        <end position="233"/>
    </location>
</feature>
<dbReference type="AlphaFoldDB" id="A0A8S0S8D7"/>
<gene>
    <name evidence="6" type="ORF">OLEA9_A053753</name>
</gene>
<keyword evidence="2" id="KW-0963">Cytoplasm</keyword>
<reference evidence="6 7" key="1">
    <citation type="submission" date="2019-12" db="EMBL/GenBank/DDBJ databases">
        <authorList>
            <person name="Alioto T."/>
            <person name="Alioto T."/>
            <person name="Gomez Garrido J."/>
        </authorList>
    </citation>
    <scope>NUCLEOTIDE SEQUENCE [LARGE SCALE GENOMIC DNA]</scope>
</reference>
<dbReference type="GO" id="GO:0061863">
    <property type="term" value="F:microtubule plus end polymerase"/>
    <property type="evidence" value="ECO:0007669"/>
    <property type="project" value="InterPro"/>
</dbReference>
<evidence type="ECO:0000256" key="2">
    <source>
        <dbReference type="ARBA" id="ARBA00022490"/>
    </source>
</evidence>
<dbReference type="GO" id="GO:0005856">
    <property type="term" value="C:cytoskeleton"/>
    <property type="evidence" value="ECO:0007669"/>
    <property type="project" value="UniProtKB-SubCell"/>
</dbReference>
<dbReference type="SMART" id="SM01349">
    <property type="entry name" value="TOG"/>
    <property type="match status" value="4"/>
</dbReference>
<feature type="non-terminal residue" evidence="6">
    <location>
        <position position="1"/>
    </location>
</feature>
<name>A0A8S0S8D7_OLEEU</name>
<evidence type="ECO:0000313" key="7">
    <source>
        <dbReference type="Proteomes" id="UP000594638"/>
    </source>
</evidence>
<dbReference type="GO" id="GO:0046785">
    <property type="term" value="P:microtubule polymerization"/>
    <property type="evidence" value="ECO:0007669"/>
    <property type="project" value="InterPro"/>
</dbReference>
<dbReference type="GO" id="GO:0030951">
    <property type="term" value="P:establishment or maintenance of microtubule cytoskeleton polarity"/>
    <property type="evidence" value="ECO:0007669"/>
    <property type="project" value="InterPro"/>
</dbReference>
<dbReference type="GO" id="GO:0007051">
    <property type="term" value="P:spindle organization"/>
    <property type="evidence" value="ECO:0007669"/>
    <property type="project" value="InterPro"/>
</dbReference>
<evidence type="ECO:0000259" key="5">
    <source>
        <dbReference type="SMART" id="SM01349"/>
    </source>
</evidence>
<proteinExistence type="predicted"/>
<feature type="domain" description="TOG" evidence="5">
    <location>
        <begin position="519"/>
        <end position="734"/>
    </location>
</feature>
<comment type="caution">
    <text evidence="6">The sequence shown here is derived from an EMBL/GenBank/DDBJ whole genome shotgun (WGS) entry which is preliminary data.</text>
</comment>
<dbReference type="EMBL" id="CACTIH010003971">
    <property type="protein sequence ID" value="CAA2988094.1"/>
    <property type="molecule type" value="Genomic_DNA"/>
</dbReference>
<organism evidence="6 7">
    <name type="scientific">Olea europaea subsp. europaea</name>
    <dbReference type="NCBI Taxonomy" id="158383"/>
    <lineage>
        <taxon>Eukaryota</taxon>
        <taxon>Viridiplantae</taxon>
        <taxon>Streptophyta</taxon>
        <taxon>Embryophyta</taxon>
        <taxon>Tracheophyta</taxon>
        <taxon>Spermatophyta</taxon>
        <taxon>Magnoliopsida</taxon>
        <taxon>eudicotyledons</taxon>
        <taxon>Gunneridae</taxon>
        <taxon>Pentapetalae</taxon>
        <taxon>asterids</taxon>
        <taxon>lamiids</taxon>
        <taxon>Lamiales</taxon>
        <taxon>Oleaceae</taxon>
        <taxon>Oleeae</taxon>
        <taxon>Olea</taxon>
    </lineage>
</organism>
<dbReference type="Proteomes" id="UP000594638">
    <property type="component" value="Unassembled WGS sequence"/>
</dbReference>
<dbReference type="Pfam" id="PF21041">
    <property type="entry name" value="XMAP215_CLASP_TOG"/>
    <property type="match status" value="2"/>
</dbReference>
<feature type="domain" description="TOG" evidence="5">
    <location>
        <begin position="749"/>
        <end position="938"/>
    </location>
</feature>
<evidence type="ECO:0000256" key="3">
    <source>
        <dbReference type="ARBA" id="ARBA00023212"/>
    </source>
</evidence>
<feature type="region of interest" description="Disordered" evidence="4">
    <location>
        <begin position="284"/>
        <end position="310"/>
    </location>
</feature>
<accession>A0A8S0S8D7</accession>
<dbReference type="InterPro" id="IPR011989">
    <property type="entry name" value="ARM-like"/>
</dbReference>
<evidence type="ECO:0000256" key="1">
    <source>
        <dbReference type="ARBA" id="ARBA00004245"/>
    </source>
</evidence>
<dbReference type="InterPro" id="IPR048491">
    <property type="entry name" value="XMAP215_CLASP_TOG"/>
</dbReference>
<evidence type="ECO:0000256" key="4">
    <source>
        <dbReference type="SAM" id="MobiDB-lite"/>
    </source>
</evidence>
<dbReference type="SUPFAM" id="SSF48371">
    <property type="entry name" value="ARM repeat"/>
    <property type="match status" value="1"/>
</dbReference>
<keyword evidence="7" id="KW-1185">Reference proteome</keyword>
<comment type="subcellular location">
    <subcellularLocation>
        <location evidence="1">Cytoplasm</location>
        <location evidence="1">Cytoskeleton</location>
    </subcellularLocation>
</comment>
<dbReference type="Gene3D" id="1.25.10.10">
    <property type="entry name" value="Leucine-rich Repeat Variant"/>
    <property type="match status" value="4"/>
</dbReference>
<feature type="region of interest" description="Disordered" evidence="4">
    <location>
        <begin position="538"/>
        <end position="563"/>
    </location>
</feature>